<comment type="caution">
    <text evidence="2">The sequence shown here is derived from an EMBL/GenBank/DDBJ whole genome shotgun (WGS) entry which is preliminary data.</text>
</comment>
<sequence length="131" mass="14989">MQTSTSIPIHPDIRSFKLHLSCHGPFHFPPRAHTKFKAIISQRIIATLQDQKQNQKAWFESGKVSDANQHEGREGSERAHSQTQTRACTTRLVAAMTVQCLVSLLNSDLPTFLFFLRNERERVGKEGYDPW</sequence>
<reference evidence="2 3" key="1">
    <citation type="submission" date="2019-10" db="EMBL/GenBank/DDBJ databases">
        <authorList>
            <person name="Palmer J.M."/>
        </authorList>
    </citation>
    <scope>NUCLEOTIDE SEQUENCE [LARGE SCALE GENOMIC DNA]</scope>
    <source>
        <strain evidence="2 3">TWF694</strain>
    </source>
</reference>
<keyword evidence="3" id="KW-1185">Reference proteome</keyword>
<dbReference type="EMBL" id="JAVHJO010000009">
    <property type="protein sequence ID" value="KAK6537403.1"/>
    <property type="molecule type" value="Genomic_DNA"/>
</dbReference>
<evidence type="ECO:0000313" key="3">
    <source>
        <dbReference type="Proteomes" id="UP001365542"/>
    </source>
</evidence>
<organism evidence="2 3">
    <name type="scientific">Orbilia ellipsospora</name>
    <dbReference type="NCBI Taxonomy" id="2528407"/>
    <lineage>
        <taxon>Eukaryota</taxon>
        <taxon>Fungi</taxon>
        <taxon>Dikarya</taxon>
        <taxon>Ascomycota</taxon>
        <taxon>Pezizomycotina</taxon>
        <taxon>Orbiliomycetes</taxon>
        <taxon>Orbiliales</taxon>
        <taxon>Orbiliaceae</taxon>
        <taxon>Orbilia</taxon>
    </lineage>
</organism>
<feature type="compositionally biased region" description="Basic and acidic residues" evidence="1">
    <location>
        <begin position="68"/>
        <end position="80"/>
    </location>
</feature>
<accession>A0AAV9X621</accession>
<proteinExistence type="predicted"/>
<feature type="region of interest" description="Disordered" evidence="1">
    <location>
        <begin position="57"/>
        <end position="84"/>
    </location>
</feature>
<gene>
    <name evidence="2" type="ORF">TWF694_011590</name>
</gene>
<dbReference type="AlphaFoldDB" id="A0AAV9X621"/>
<evidence type="ECO:0000313" key="2">
    <source>
        <dbReference type="EMBL" id="KAK6537403.1"/>
    </source>
</evidence>
<name>A0AAV9X621_9PEZI</name>
<dbReference type="Proteomes" id="UP001365542">
    <property type="component" value="Unassembled WGS sequence"/>
</dbReference>
<evidence type="ECO:0000256" key="1">
    <source>
        <dbReference type="SAM" id="MobiDB-lite"/>
    </source>
</evidence>
<protein>
    <submittedName>
        <fullName evidence="2">Uncharacterized protein</fullName>
    </submittedName>
</protein>